<evidence type="ECO:0000256" key="7">
    <source>
        <dbReference type="ARBA" id="ARBA00023010"/>
    </source>
</evidence>
<reference evidence="10" key="1">
    <citation type="submission" date="2022-11" db="EMBL/GenBank/DDBJ databases">
        <title>Methylomonas rapida sp. nov., Carotenoid-Producing Obligate Methanotrophs with High Growth Characteristics and Biotechnological Potential.</title>
        <authorList>
            <person name="Tikhonova E.N."/>
            <person name="Suleimanov R.Z."/>
            <person name="Miroshnikov K."/>
            <person name="Oshkin I.Y."/>
            <person name="Belova S.E."/>
            <person name="Danilova O.V."/>
            <person name="Ashikhmin A."/>
            <person name="Konopkin A."/>
            <person name="But S.Y."/>
            <person name="Khmelenina V.N."/>
            <person name="Kuznetsov N."/>
            <person name="Pimenov N.V."/>
            <person name="Dedysh S.N."/>
        </authorList>
    </citation>
    <scope>NUCLEOTIDE SEQUENCE</scope>
    <source>
        <strain evidence="10">MP1</strain>
    </source>
</reference>
<dbReference type="EMBL" id="CP113517">
    <property type="protein sequence ID" value="WAR46694.1"/>
    <property type="molecule type" value="Genomic_DNA"/>
</dbReference>
<dbReference type="HAMAP" id="MF_00236">
    <property type="entry name" value="TatA_E"/>
    <property type="match status" value="1"/>
</dbReference>
<dbReference type="NCBIfam" id="TIGR01411">
    <property type="entry name" value="tatAE"/>
    <property type="match status" value="1"/>
</dbReference>
<dbReference type="PANTHER" id="PTHR42982:SF1">
    <property type="entry name" value="SEC-INDEPENDENT PROTEIN TRANSLOCASE PROTEIN TATA"/>
    <property type="match status" value="1"/>
</dbReference>
<keyword evidence="6 9" id="KW-1133">Transmembrane helix</keyword>
<comment type="similarity">
    <text evidence="9">Belongs to the TatA/E family.</text>
</comment>
<evidence type="ECO:0000256" key="9">
    <source>
        <dbReference type="HAMAP-Rule" id="MF_00236"/>
    </source>
</evidence>
<dbReference type="Gene3D" id="1.20.5.3310">
    <property type="match status" value="1"/>
</dbReference>
<keyword evidence="7 9" id="KW-0811">Translocation</keyword>
<keyword evidence="2 9" id="KW-0813">Transport</keyword>
<name>A0ABY7GQA8_9GAMM</name>
<evidence type="ECO:0000256" key="5">
    <source>
        <dbReference type="ARBA" id="ARBA00022927"/>
    </source>
</evidence>
<evidence type="ECO:0000256" key="2">
    <source>
        <dbReference type="ARBA" id="ARBA00022448"/>
    </source>
</evidence>
<evidence type="ECO:0000256" key="8">
    <source>
        <dbReference type="ARBA" id="ARBA00023136"/>
    </source>
</evidence>
<proteinExistence type="inferred from homology"/>
<evidence type="ECO:0000256" key="1">
    <source>
        <dbReference type="ARBA" id="ARBA00004162"/>
    </source>
</evidence>
<evidence type="ECO:0000256" key="6">
    <source>
        <dbReference type="ARBA" id="ARBA00022989"/>
    </source>
</evidence>
<dbReference type="InterPro" id="IPR003369">
    <property type="entry name" value="TatA/B/E"/>
</dbReference>
<keyword evidence="3 9" id="KW-1003">Cell membrane</keyword>
<dbReference type="PANTHER" id="PTHR42982">
    <property type="entry name" value="SEC-INDEPENDENT PROTEIN TRANSLOCASE PROTEIN TATA"/>
    <property type="match status" value="1"/>
</dbReference>
<keyword evidence="11" id="KW-1185">Reference proteome</keyword>
<dbReference type="Proteomes" id="UP001162780">
    <property type="component" value="Chromosome"/>
</dbReference>
<evidence type="ECO:0000313" key="10">
    <source>
        <dbReference type="EMBL" id="WAR46694.1"/>
    </source>
</evidence>
<keyword evidence="5 9" id="KW-0653">Protein transport</keyword>
<keyword evidence="8 9" id="KW-0472">Membrane</keyword>
<dbReference type="Pfam" id="PF02416">
    <property type="entry name" value="TatA_B_E"/>
    <property type="match status" value="1"/>
</dbReference>
<evidence type="ECO:0000256" key="4">
    <source>
        <dbReference type="ARBA" id="ARBA00022692"/>
    </source>
</evidence>
<protein>
    <recommendedName>
        <fullName evidence="9">Sec-independent protein translocase protein TatA</fullName>
    </recommendedName>
</protein>
<dbReference type="RefSeq" id="WP_255187607.1">
    <property type="nucleotide sequence ID" value="NZ_CP113517.1"/>
</dbReference>
<keyword evidence="4 9" id="KW-0812">Transmembrane</keyword>
<comment type="subcellular location">
    <subcellularLocation>
        <location evidence="1 9">Cell membrane</location>
        <topology evidence="1 9">Single-pass membrane protein</topology>
    </subcellularLocation>
</comment>
<feature type="transmembrane region" description="Helical" evidence="9">
    <location>
        <begin position="6"/>
        <end position="21"/>
    </location>
</feature>
<sequence length="71" mass="7685">MGISLPHLMVVLAIVILLFGTKRLKNLGSDLGGAINGFRKAVKDAEQTEFSLDPRTEALDVASLDRKQSDC</sequence>
<gene>
    <name evidence="9" type="primary">tatA</name>
    <name evidence="10" type="ORF">NM686_009325</name>
</gene>
<comment type="function">
    <text evidence="9">Part of the twin-arginine translocation (Tat) system that transports large folded proteins containing a characteristic twin-arginine motif in their signal peptide across membranes. TatA could form the protein-conducting channel of the Tat system.</text>
</comment>
<accession>A0ABY7GQA8</accession>
<evidence type="ECO:0000313" key="11">
    <source>
        <dbReference type="Proteomes" id="UP001162780"/>
    </source>
</evidence>
<evidence type="ECO:0000256" key="3">
    <source>
        <dbReference type="ARBA" id="ARBA00022475"/>
    </source>
</evidence>
<organism evidence="10 11">
    <name type="scientific">Methylomonas rapida</name>
    <dbReference type="NCBI Taxonomy" id="2963939"/>
    <lineage>
        <taxon>Bacteria</taxon>
        <taxon>Pseudomonadati</taxon>
        <taxon>Pseudomonadota</taxon>
        <taxon>Gammaproteobacteria</taxon>
        <taxon>Methylococcales</taxon>
        <taxon>Methylococcaceae</taxon>
        <taxon>Methylomonas</taxon>
    </lineage>
</organism>
<comment type="subunit">
    <text evidence="9">The Tat system comprises two distinct complexes: a TatABC complex, containing multiple copies of TatA, TatB and TatC subunits, and a separate TatA complex, containing only TatA subunits. Substrates initially bind to the TatABC complex, which probably triggers association of the separate TatA complex to form the active translocon.</text>
</comment>
<dbReference type="InterPro" id="IPR006312">
    <property type="entry name" value="TatA/E"/>
</dbReference>